<evidence type="ECO:0008006" key="3">
    <source>
        <dbReference type="Google" id="ProtNLM"/>
    </source>
</evidence>
<dbReference type="Proteomes" id="UP000053864">
    <property type="component" value="Unassembled WGS sequence"/>
</dbReference>
<accession>W2J2Q7</accession>
<evidence type="ECO:0000313" key="2">
    <source>
        <dbReference type="Proteomes" id="UP000053864"/>
    </source>
</evidence>
<dbReference type="EMBL" id="KI672921">
    <property type="protein sequence ID" value="ETL40052.1"/>
    <property type="molecule type" value="Genomic_DNA"/>
</dbReference>
<evidence type="ECO:0000313" key="1">
    <source>
        <dbReference type="EMBL" id="ETL40052.1"/>
    </source>
</evidence>
<gene>
    <name evidence="1" type="ORF">L916_08684</name>
</gene>
<dbReference type="VEuPathDB" id="FungiDB:PPTG_20052"/>
<dbReference type="PANTHER" id="PTHR46599:SF3">
    <property type="entry name" value="PIGGYBAC TRANSPOSABLE ELEMENT-DERIVED PROTEIN 4"/>
    <property type="match status" value="1"/>
</dbReference>
<name>W2J2Q7_PHYNI</name>
<dbReference type="AlphaFoldDB" id="W2J2Q7"/>
<reference evidence="1 2" key="1">
    <citation type="submission" date="2013-11" db="EMBL/GenBank/DDBJ databases">
        <title>The Genome Sequence of Phytophthora parasitica CJ05E6.</title>
        <authorList>
            <consortium name="The Broad Institute Genomics Platform"/>
            <person name="Russ C."/>
            <person name="Tyler B."/>
            <person name="Panabieres F."/>
            <person name="Shan W."/>
            <person name="Tripathy S."/>
            <person name="Grunwald N."/>
            <person name="Machado M."/>
            <person name="Johnson C.S."/>
            <person name="Arredondo F."/>
            <person name="Hong C."/>
            <person name="Coffey M."/>
            <person name="Young S.K."/>
            <person name="Zeng Q."/>
            <person name="Gargeya S."/>
            <person name="Fitzgerald M."/>
            <person name="Abouelleil A."/>
            <person name="Alvarado L."/>
            <person name="Chapman S.B."/>
            <person name="Gainer-Dewar J."/>
            <person name="Goldberg J."/>
            <person name="Griggs A."/>
            <person name="Gujja S."/>
            <person name="Hansen M."/>
            <person name="Howarth C."/>
            <person name="Imamovic A."/>
            <person name="Ireland A."/>
            <person name="Larimer J."/>
            <person name="McCowan C."/>
            <person name="Murphy C."/>
            <person name="Pearson M."/>
            <person name="Poon T.W."/>
            <person name="Priest M."/>
            <person name="Roberts A."/>
            <person name="Saif S."/>
            <person name="Shea T."/>
            <person name="Sykes S."/>
            <person name="Wortman J."/>
            <person name="Nusbaum C."/>
            <person name="Birren B."/>
        </authorList>
    </citation>
    <scope>NUCLEOTIDE SEQUENCE [LARGE SCALE GENOMIC DNA]</scope>
    <source>
        <strain evidence="1 2">CJ05E6</strain>
    </source>
</reference>
<proteinExistence type="predicted"/>
<dbReference type="PANTHER" id="PTHR46599">
    <property type="entry name" value="PIGGYBAC TRANSPOSABLE ELEMENT-DERIVED PROTEIN 4"/>
    <property type="match status" value="1"/>
</dbReference>
<organism evidence="1 2">
    <name type="scientific">Phytophthora nicotianae</name>
    <name type="common">Potato buckeye rot agent</name>
    <name type="synonym">Phytophthora parasitica</name>
    <dbReference type="NCBI Taxonomy" id="4792"/>
    <lineage>
        <taxon>Eukaryota</taxon>
        <taxon>Sar</taxon>
        <taxon>Stramenopiles</taxon>
        <taxon>Oomycota</taxon>
        <taxon>Peronosporomycetes</taxon>
        <taxon>Peronosporales</taxon>
        <taxon>Peronosporaceae</taxon>
        <taxon>Phytophthora</taxon>
    </lineage>
</organism>
<protein>
    <recommendedName>
        <fullName evidence="3">PiggyBac transposable element-derived protein domain-containing protein</fullName>
    </recommendedName>
</protein>
<sequence>MRKYYKTIFLGLVDIAMVNAFIVHKLVMKQRNKPVSTHAAFMRRFHADLLSQTKEGFTAGDDLEDLVTEPLPQLAHTLEKTEETNGAKRRQWLCKVRRLDRGNQLTCSQIWHQTWKNGTAIPAALQHKSRFVKKRRVEVDSDASEE</sequence>